<dbReference type="KEGG" id="xla:121395527"/>
<name>A0A8J1L6B6_XENLA</name>
<gene>
    <name evidence="2" type="primary">LOC121395527</name>
</gene>
<dbReference type="PANTHER" id="PTHR47236:SF4">
    <property type="entry name" value="GENE 9195-RELATED"/>
    <property type="match status" value="1"/>
</dbReference>
<dbReference type="PANTHER" id="PTHR47236">
    <property type="entry name" value="GENE, 32742-RELATED-RELATED"/>
    <property type="match status" value="1"/>
</dbReference>
<dbReference type="OrthoDB" id="439917at2759"/>
<dbReference type="SMART" id="SM01411">
    <property type="entry name" value="Ephrin_rec_like"/>
    <property type="match status" value="2"/>
</dbReference>
<reference evidence="2" key="1">
    <citation type="submission" date="2025-08" db="UniProtKB">
        <authorList>
            <consortium name="RefSeq"/>
        </authorList>
    </citation>
    <scope>IDENTIFICATION</scope>
    <source>
        <strain evidence="2">J_2021</strain>
        <tissue evidence="2">Erythrocytes</tissue>
    </source>
</reference>
<sequence length="166" mass="17532">MEIYIENVFSIDNVASSVIVYRYICKEGSSVPCPSDEISGYRCPAGFYCPSGSSIELPCPPGTFSPMPGASSCLLCPAGSSCMHVSTVEPANCPQGNYCPAMTVVPVPCPEGTYNSLEGALSSDSCKICPSGQYCRGEGNWQPDGKSIFCWLLCITLGAPLSWGDI</sequence>
<keyword evidence="1" id="KW-1185">Reference proteome</keyword>
<accession>A0A8J1L6B6</accession>
<dbReference type="SUPFAM" id="SSF57184">
    <property type="entry name" value="Growth factor receptor domain"/>
    <property type="match status" value="1"/>
</dbReference>
<evidence type="ECO:0000313" key="2">
    <source>
        <dbReference type="RefSeq" id="XP_041425097.1"/>
    </source>
</evidence>
<dbReference type="RefSeq" id="XP_041425097.1">
    <property type="nucleotide sequence ID" value="XM_041569163.1"/>
</dbReference>
<dbReference type="InterPro" id="IPR009030">
    <property type="entry name" value="Growth_fac_rcpt_cys_sf"/>
</dbReference>
<dbReference type="Gene3D" id="2.10.50.10">
    <property type="entry name" value="Tumor Necrosis Factor Receptor, subunit A, domain 2"/>
    <property type="match status" value="1"/>
</dbReference>
<evidence type="ECO:0000313" key="1">
    <source>
        <dbReference type="Proteomes" id="UP000186698"/>
    </source>
</evidence>
<organism evidence="1 2">
    <name type="scientific">Xenopus laevis</name>
    <name type="common">African clawed frog</name>
    <dbReference type="NCBI Taxonomy" id="8355"/>
    <lineage>
        <taxon>Eukaryota</taxon>
        <taxon>Metazoa</taxon>
        <taxon>Chordata</taxon>
        <taxon>Craniata</taxon>
        <taxon>Vertebrata</taxon>
        <taxon>Euteleostomi</taxon>
        <taxon>Amphibia</taxon>
        <taxon>Batrachia</taxon>
        <taxon>Anura</taxon>
        <taxon>Pipoidea</taxon>
        <taxon>Pipidae</taxon>
        <taxon>Xenopodinae</taxon>
        <taxon>Xenopus</taxon>
        <taxon>Xenopus</taxon>
    </lineage>
</organism>
<dbReference type="AlphaFoldDB" id="A0A8J1L6B6"/>
<dbReference type="GeneID" id="121395527"/>
<protein>
    <submittedName>
        <fullName evidence="2">Signal peptide, CUB and EGF-like domain-containing protein 1</fullName>
    </submittedName>
</protein>
<dbReference type="Proteomes" id="UP000186698">
    <property type="component" value="Chromosome 7L"/>
</dbReference>
<proteinExistence type="predicted"/>